<organism evidence="2 3">
    <name type="scientific">Terribacillus saccharophilus</name>
    <dbReference type="NCBI Taxonomy" id="361277"/>
    <lineage>
        <taxon>Bacteria</taxon>
        <taxon>Bacillati</taxon>
        <taxon>Bacillota</taxon>
        <taxon>Bacilli</taxon>
        <taxon>Bacillales</taxon>
        <taxon>Bacillaceae</taxon>
        <taxon>Terribacillus</taxon>
    </lineage>
</organism>
<proteinExistence type="predicted"/>
<evidence type="ECO:0000313" key="2">
    <source>
        <dbReference type="EMBL" id="PAE07017.1"/>
    </source>
</evidence>
<accession>A0A268HAV7</accession>
<evidence type="ECO:0000256" key="1">
    <source>
        <dbReference type="SAM" id="MobiDB-lite"/>
    </source>
</evidence>
<evidence type="ECO:0000313" key="3">
    <source>
        <dbReference type="Proteomes" id="UP000216475"/>
    </source>
</evidence>
<protein>
    <submittedName>
        <fullName evidence="2">Uncharacterized protein</fullName>
    </submittedName>
</protein>
<gene>
    <name evidence="2" type="ORF">CHI12_13100</name>
</gene>
<dbReference type="Proteomes" id="UP000216475">
    <property type="component" value="Unassembled WGS sequence"/>
</dbReference>
<name>A0A268HAV7_9BACI</name>
<dbReference type="EMBL" id="NPBH01000059">
    <property type="protein sequence ID" value="PAE07017.1"/>
    <property type="molecule type" value="Genomic_DNA"/>
</dbReference>
<reference evidence="2 3" key="1">
    <citation type="submission" date="2017-07" db="EMBL/GenBank/DDBJ databases">
        <title>Isolation and whole genome analysis of endospore-forming bacteria from heroin.</title>
        <authorList>
            <person name="Kalinowski J."/>
            <person name="Ahrens B."/>
            <person name="Al-Dilaimi A."/>
            <person name="Winkler A."/>
            <person name="Wibberg D."/>
            <person name="Schleenbecker U."/>
            <person name="Ruckert C."/>
            <person name="Wolfel R."/>
            <person name="Grass G."/>
        </authorList>
    </citation>
    <scope>NUCLEOTIDE SEQUENCE [LARGE SCALE GENOMIC DNA]</scope>
    <source>
        <strain evidence="2 3">7509</strain>
    </source>
</reference>
<comment type="caution">
    <text evidence="2">The sequence shown here is derived from an EMBL/GenBank/DDBJ whole genome shotgun (WGS) entry which is preliminary data.</text>
</comment>
<feature type="compositionally biased region" description="Polar residues" evidence="1">
    <location>
        <begin position="45"/>
        <end position="56"/>
    </location>
</feature>
<feature type="region of interest" description="Disordered" evidence="1">
    <location>
        <begin position="43"/>
        <end position="64"/>
    </location>
</feature>
<dbReference type="AlphaFoldDB" id="A0A268HAV7"/>
<sequence length="64" mass="7140">MLLLLIGMLVVVIITVTTPKDLFHSPDEISAAVAQKAKRDAARYINSNRNNSSKTDLPNLRNYK</sequence>